<sequence length="85" mass="9493">MAFAGKTAVRTQCGILMYSSLAVTTEAFPLGLAAIKFWSAKRFKGMTALKRKINLTWASHRAEGEYPLTGEFTASRCPKMMHSYR</sequence>
<protein>
    <submittedName>
        <fullName evidence="2">Uncharacterized protein</fullName>
    </submittedName>
</protein>
<keyword evidence="1" id="KW-0812">Transmembrane</keyword>
<dbReference type="RefSeq" id="WP_270163181.1">
    <property type="nucleotide sequence ID" value="NZ_CP089391.1"/>
</dbReference>
<evidence type="ECO:0000256" key="1">
    <source>
        <dbReference type="SAM" id="Phobius"/>
    </source>
</evidence>
<dbReference type="Proteomes" id="UP001179614">
    <property type="component" value="Chromosome"/>
</dbReference>
<gene>
    <name evidence="2" type="ORF">I3J27_33730</name>
</gene>
<name>A0ABY7MLU0_9BRAD</name>
<accession>A0ABY7MLU0</accession>
<feature type="transmembrane region" description="Helical" evidence="1">
    <location>
        <begin position="15"/>
        <end position="38"/>
    </location>
</feature>
<keyword evidence="1" id="KW-1133">Transmembrane helix</keyword>
<reference evidence="2" key="1">
    <citation type="submission" date="2021-12" db="EMBL/GenBank/DDBJ databases">
        <title>Bradyrhizobium xenonodulans sp. nov.</title>
        <authorList>
            <person name="Claassens R."/>
            <person name="Venter S.N."/>
            <person name="Beukes C.W."/>
            <person name="Stepkowski T."/>
            <person name="Steenkamp E.T."/>
        </authorList>
    </citation>
    <scope>NUCLEOTIDE SEQUENCE</scope>
    <source>
        <strain evidence="2">14AB</strain>
    </source>
</reference>
<keyword evidence="1" id="KW-0472">Membrane</keyword>
<dbReference type="Gene3D" id="3.90.350.10">
    <property type="entry name" value="Transposase Inhibitor Protein From Tn5, Chain A, domain 1"/>
    <property type="match status" value="1"/>
</dbReference>
<evidence type="ECO:0000313" key="2">
    <source>
        <dbReference type="EMBL" id="WBL77890.1"/>
    </source>
</evidence>
<organism evidence="2 3">
    <name type="scientific">Bradyrhizobium xenonodulans</name>
    <dbReference type="NCBI Taxonomy" id="2736875"/>
    <lineage>
        <taxon>Bacteria</taxon>
        <taxon>Pseudomonadati</taxon>
        <taxon>Pseudomonadota</taxon>
        <taxon>Alphaproteobacteria</taxon>
        <taxon>Hyphomicrobiales</taxon>
        <taxon>Nitrobacteraceae</taxon>
        <taxon>Bradyrhizobium</taxon>
    </lineage>
</organism>
<evidence type="ECO:0000313" key="3">
    <source>
        <dbReference type="Proteomes" id="UP001179614"/>
    </source>
</evidence>
<proteinExistence type="predicted"/>
<dbReference type="EMBL" id="CP089391">
    <property type="protein sequence ID" value="WBL77890.1"/>
    <property type="molecule type" value="Genomic_DNA"/>
</dbReference>
<keyword evidence="3" id="KW-1185">Reference proteome</keyword>